<dbReference type="RefSeq" id="WP_072993106.1">
    <property type="nucleotide sequence ID" value="NZ_FQZB01000023.1"/>
</dbReference>
<protein>
    <submittedName>
        <fullName evidence="1">Uncharacterized protein</fullName>
    </submittedName>
</protein>
<dbReference type="PROSITE" id="PS51257">
    <property type="entry name" value="PROKAR_LIPOPROTEIN"/>
    <property type="match status" value="1"/>
</dbReference>
<sequence>MFKNSKINKKNKIVVCLIILILCSCGAVYLVFPQKNIEFENINKKNIVEIISNLKNVNIHNKSVSIKLDEVNTSEVIKDITKFEKFKLEFKENKLTLYIPTKVIGFIDTVNTSNFEVSEENGAISLKLIDAYLGKIKIPNSKVLKVLSDNSSEDFTVDEKNEKIYIKNKFINFTKAEVVDDKLNISCELNFNNMIGDFLKKRK</sequence>
<dbReference type="AlphaFoldDB" id="A0A1M6UF42"/>
<evidence type="ECO:0000313" key="2">
    <source>
        <dbReference type="Proteomes" id="UP000184310"/>
    </source>
</evidence>
<reference evidence="1 2" key="1">
    <citation type="submission" date="2016-11" db="EMBL/GenBank/DDBJ databases">
        <authorList>
            <person name="Jaros S."/>
            <person name="Januszkiewicz K."/>
            <person name="Wedrychowicz H."/>
        </authorList>
    </citation>
    <scope>NUCLEOTIDE SEQUENCE [LARGE SCALE GENOMIC DNA]</scope>
    <source>
        <strain evidence="1 2">DSM 21758</strain>
    </source>
</reference>
<gene>
    <name evidence="1" type="ORF">SAMN02745163_04251</name>
</gene>
<evidence type="ECO:0000313" key="1">
    <source>
        <dbReference type="EMBL" id="SHK67789.1"/>
    </source>
</evidence>
<dbReference type="Proteomes" id="UP000184310">
    <property type="component" value="Unassembled WGS sequence"/>
</dbReference>
<name>A0A1M6UF42_9CLOT</name>
<organism evidence="1 2">
    <name type="scientific">Clostridium cavendishii DSM 21758</name>
    <dbReference type="NCBI Taxonomy" id="1121302"/>
    <lineage>
        <taxon>Bacteria</taxon>
        <taxon>Bacillati</taxon>
        <taxon>Bacillota</taxon>
        <taxon>Clostridia</taxon>
        <taxon>Eubacteriales</taxon>
        <taxon>Clostridiaceae</taxon>
        <taxon>Clostridium</taxon>
    </lineage>
</organism>
<keyword evidence="2" id="KW-1185">Reference proteome</keyword>
<proteinExistence type="predicted"/>
<dbReference type="EMBL" id="FQZB01000023">
    <property type="protein sequence ID" value="SHK67789.1"/>
    <property type="molecule type" value="Genomic_DNA"/>
</dbReference>
<accession>A0A1M6UF42</accession>